<dbReference type="FunFam" id="3.30.160.60:FF:000100">
    <property type="entry name" value="Zinc finger 45-like"/>
    <property type="match status" value="1"/>
</dbReference>
<organism evidence="10">
    <name type="scientific">Timema cristinae</name>
    <name type="common">Walking stick</name>
    <dbReference type="NCBI Taxonomy" id="61476"/>
    <lineage>
        <taxon>Eukaryota</taxon>
        <taxon>Metazoa</taxon>
        <taxon>Ecdysozoa</taxon>
        <taxon>Arthropoda</taxon>
        <taxon>Hexapoda</taxon>
        <taxon>Insecta</taxon>
        <taxon>Pterygota</taxon>
        <taxon>Neoptera</taxon>
        <taxon>Polyneoptera</taxon>
        <taxon>Phasmatodea</taxon>
        <taxon>Timematodea</taxon>
        <taxon>Timematoidea</taxon>
        <taxon>Timematidae</taxon>
        <taxon>Timema</taxon>
    </lineage>
</organism>
<keyword evidence="6" id="KW-0539">Nucleus</keyword>
<dbReference type="PANTHER" id="PTHR24379">
    <property type="entry name" value="KRAB AND ZINC FINGER DOMAIN-CONTAINING"/>
    <property type="match status" value="1"/>
</dbReference>
<dbReference type="PROSITE" id="PS00028">
    <property type="entry name" value="ZINC_FINGER_C2H2_1"/>
    <property type="match status" value="9"/>
</dbReference>
<dbReference type="GO" id="GO:0008270">
    <property type="term" value="F:zinc ion binding"/>
    <property type="evidence" value="ECO:0007669"/>
    <property type="project" value="UniProtKB-KW"/>
</dbReference>
<dbReference type="PROSITE" id="PS50157">
    <property type="entry name" value="ZINC_FINGER_C2H2_2"/>
    <property type="match status" value="10"/>
</dbReference>
<dbReference type="InterPro" id="IPR036236">
    <property type="entry name" value="Znf_C2H2_sf"/>
</dbReference>
<dbReference type="FunFam" id="3.30.160.60:FF:000065">
    <property type="entry name" value="B-cell CLL/lymphoma 6, member B"/>
    <property type="match status" value="1"/>
</dbReference>
<feature type="domain" description="C2H2-type" evidence="9">
    <location>
        <begin position="371"/>
        <end position="393"/>
    </location>
</feature>
<dbReference type="FunFam" id="3.30.160.60:FF:000679">
    <property type="entry name" value="Zinc finger protein 341"/>
    <property type="match status" value="1"/>
</dbReference>
<feature type="domain" description="C2H2-type" evidence="9">
    <location>
        <begin position="617"/>
        <end position="649"/>
    </location>
</feature>
<evidence type="ECO:0000256" key="5">
    <source>
        <dbReference type="ARBA" id="ARBA00022833"/>
    </source>
</evidence>
<reference evidence="10" key="1">
    <citation type="submission" date="2020-11" db="EMBL/GenBank/DDBJ databases">
        <authorList>
            <person name="Tran Van P."/>
        </authorList>
    </citation>
    <scope>NUCLEOTIDE SEQUENCE</scope>
</reference>
<feature type="domain" description="C2H2-type" evidence="9">
    <location>
        <begin position="439"/>
        <end position="468"/>
    </location>
</feature>
<feature type="domain" description="C2H2-type" evidence="9">
    <location>
        <begin position="660"/>
        <end position="683"/>
    </location>
</feature>
<dbReference type="InterPro" id="IPR013087">
    <property type="entry name" value="Znf_C2H2_type"/>
</dbReference>
<keyword evidence="4 7" id="KW-0863">Zinc-finger</keyword>
<keyword evidence="5" id="KW-0862">Zinc</keyword>
<evidence type="ECO:0000256" key="3">
    <source>
        <dbReference type="ARBA" id="ARBA00022737"/>
    </source>
</evidence>
<keyword evidence="3" id="KW-0677">Repeat</keyword>
<protein>
    <recommendedName>
        <fullName evidence="9">C2H2-type domain-containing protein</fullName>
    </recommendedName>
</protein>
<feature type="domain" description="C2H2-type" evidence="9">
    <location>
        <begin position="589"/>
        <end position="616"/>
    </location>
</feature>
<feature type="domain" description="C2H2-type" evidence="9">
    <location>
        <begin position="533"/>
        <end position="560"/>
    </location>
</feature>
<dbReference type="Pfam" id="PF00096">
    <property type="entry name" value="zf-C2H2"/>
    <property type="match status" value="5"/>
</dbReference>
<feature type="compositionally biased region" description="Polar residues" evidence="8">
    <location>
        <begin position="251"/>
        <end position="262"/>
    </location>
</feature>
<gene>
    <name evidence="10" type="ORF">TCEB3V08_LOCUS253</name>
</gene>
<dbReference type="AlphaFoldDB" id="A0A7R9CCP4"/>
<evidence type="ECO:0000256" key="4">
    <source>
        <dbReference type="ARBA" id="ARBA00022771"/>
    </source>
</evidence>
<evidence type="ECO:0000256" key="1">
    <source>
        <dbReference type="ARBA" id="ARBA00004123"/>
    </source>
</evidence>
<feature type="compositionally biased region" description="Polar residues" evidence="8">
    <location>
        <begin position="311"/>
        <end position="321"/>
    </location>
</feature>
<comment type="subcellular location">
    <subcellularLocation>
        <location evidence="1">Nucleus</location>
    </subcellularLocation>
</comment>
<feature type="domain" description="C2H2-type" evidence="9">
    <location>
        <begin position="561"/>
        <end position="588"/>
    </location>
</feature>
<dbReference type="FunFam" id="3.30.160.60:FF:000145">
    <property type="entry name" value="Zinc finger protein 574"/>
    <property type="match status" value="1"/>
</dbReference>
<evidence type="ECO:0000256" key="6">
    <source>
        <dbReference type="ARBA" id="ARBA00023242"/>
    </source>
</evidence>
<dbReference type="Pfam" id="PF13912">
    <property type="entry name" value="zf-C2H2_6"/>
    <property type="match status" value="1"/>
</dbReference>
<dbReference type="GO" id="GO:0005634">
    <property type="term" value="C:nucleus"/>
    <property type="evidence" value="ECO:0007669"/>
    <property type="project" value="UniProtKB-SubCell"/>
</dbReference>
<feature type="region of interest" description="Disordered" evidence="8">
    <location>
        <begin position="251"/>
        <end position="273"/>
    </location>
</feature>
<feature type="compositionally biased region" description="Basic and acidic residues" evidence="8">
    <location>
        <begin position="716"/>
        <end position="726"/>
    </location>
</feature>
<sequence>MKADRVPVVSYSVQEMYSLERDQLTPTFLTSPLSSFQSISDDKLDPELDKKDLSSPRSINLLTPTFPSSFLKNCRFILPNLGSGSSTPDSTRKLCCVFHNPPLMSSDRMKPRLGDWAVMINFLQGAAITSLSNGSNVKTLLLDNSDKVVTGKVLYTESCSTNGQTVLLDYVDKITQTSTSLSQYNLECTDSGVELSSGAEGQDHLSEYSEVREGDSLTNIFMDVGKNHPITLAVSEFQPVMCIANSKVSTLSSTDGNSSMASQPKLMGEDSHPTMLSLSESPSHPDIINLADTNVIPESLSYGQPLVISTADTQLGTTSQPDIDDPSRIKREKENQSSRKQKLHCEHCGKKFAKNFDLKQHMRSHTGEKPFQCVVCGRAFSQKSNVKKHMTTHKVDGGKITETECLVDKSFVCQYCSAVFSSYFTLKTHMKEHSHQKVYRCIQRNCNKMFTDLDSFVEHTQLHSAEVEYRCHVCSKVFTNLAELGLHQYVHTPASGTKSRKMNCRYFRCVKCKSQFVNPEALDHHLATSTHNYSCTSCGKVFTCERYLRRHLVTHRTAEPFKCPDCGKGFKTETYLNTHRLIHGSEKPYKCQYCNAAFIRKDKMVRHSLIHQTVKKLKCPFRTHLGCMREFNRGDKLKLHILTHSSVKPNQCRKCQVKPNQCRKCHRSFSKMTLLRQHERTQHISYVHTCISCGTSFPKKNQMRTHDCSQARTYRTKSEKQPSDTKCRRKTRGRHPIRIKQIEEINKLNDIDNIPTIEIIVVPAPEGSSVPQSLDGEELYEVMFQRCRKDKVALTACKTAVDPLELNDSAREGGFFSSLSAN</sequence>
<evidence type="ECO:0000259" key="9">
    <source>
        <dbReference type="PROSITE" id="PS50157"/>
    </source>
</evidence>
<feature type="region of interest" description="Disordered" evidence="8">
    <location>
        <begin position="311"/>
        <end position="340"/>
    </location>
</feature>
<evidence type="ECO:0000256" key="2">
    <source>
        <dbReference type="ARBA" id="ARBA00022723"/>
    </source>
</evidence>
<proteinExistence type="predicted"/>
<keyword evidence="2" id="KW-0479">Metal-binding</keyword>
<dbReference type="PANTHER" id="PTHR24379:SF121">
    <property type="entry name" value="C2H2-TYPE DOMAIN-CONTAINING PROTEIN"/>
    <property type="match status" value="1"/>
</dbReference>
<feature type="region of interest" description="Disordered" evidence="8">
    <location>
        <begin position="700"/>
        <end position="733"/>
    </location>
</feature>
<dbReference type="SMART" id="SM00355">
    <property type="entry name" value="ZnF_C2H2"/>
    <property type="match status" value="11"/>
</dbReference>
<feature type="domain" description="C2H2-type" evidence="9">
    <location>
        <begin position="469"/>
        <end position="496"/>
    </location>
</feature>
<feature type="domain" description="C2H2-type" evidence="9">
    <location>
        <begin position="343"/>
        <end position="370"/>
    </location>
</feature>
<evidence type="ECO:0000313" key="10">
    <source>
        <dbReference type="EMBL" id="CAD7392219.1"/>
    </source>
</evidence>
<dbReference type="SUPFAM" id="SSF57667">
    <property type="entry name" value="beta-beta-alpha zinc fingers"/>
    <property type="match status" value="6"/>
</dbReference>
<dbReference type="EMBL" id="OC316510">
    <property type="protein sequence ID" value="CAD7392219.1"/>
    <property type="molecule type" value="Genomic_DNA"/>
</dbReference>
<name>A0A7R9CCP4_TIMCR</name>
<dbReference type="Gene3D" id="3.30.160.60">
    <property type="entry name" value="Classic Zinc Finger"/>
    <property type="match status" value="8"/>
</dbReference>
<evidence type="ECO:0000256" key="8">
    <source>
        <dbReference type="SAM" id="MobiDB-lite"/>
    </source>
</evidence>
<feature type="domain" description="C2H2-type" evidence="9">
    <location>
        <begin position="411"/>
        <end position="438"/>
    </location>
</feature>
<accession>A0A7R9CCP4</accession>
<feature type="compositionally biased region" description="Basic and acidic residues" evidence="8">
    <location>
        <begin position="325"/>
        <end position="340"/>
    </location>
</feature>
<evidence type="ECO:0000256" key="7">
    <source>
        <dbReference type="PROSITE-ProRule" id="PRU00042"/>
    </source>
</evidence>